<feature type="transmembrane region" description="Helical" evidence="8">
    <location>
        <begin position="340"/>
        <end position="365"/>
    </location>
</feature>
<dbReference type="PANTHER" id="PTHR24241:SF76">
    <property type="entry name" value="NEUROPEPTIDE SIFAMIDE RECEPTOR"/>
    <property type="match status" value="1"/>
</dbReference>
<keyword evidence="2" id="KW-1003">Cell membrane</keyword>
<accession>A0A3M6UA27</accession>
<dbReference type="PRINTS" id="PR00237">
    <property type="entry name" value="GPCRRHODOPSN"/>
</dbReference>
<dbReference type="Gene3D" id="1.20.1070.10">
    <property type="entry name" value="Rhodopsin 7-helix transmembrane proteins"/>
    <property type="match status" value="2"/>
</dbReference>
<feature type="transmembrane region" description="Helical" evidence="8">
    <location>
        <begin position="478"/>
        <end position="500"/>
    </location>
</feature>
<keyword evidence="11" id="KW-1185">Reference proteome</keyword>
<protein>
    <recommendedName>
        <fullName evidence="9">G-protein coupled receptors family 1 profile domain-containing protein</fullName>
    </recommendedName>
</protein>
<feature type="transmembrane region" description="Helical" evidence="8">
    <location>
        <begin position="423"/>
        <end position="445"/>
    </location>
</feature>
<comment type="caution">
    <text evidence="10">The sequence shown here is derived from an EMBL/GenBank/DDBJ whole genome shotgun (WGS) entry which is preliminary data.</text>
</comment>
<evidence type="ECO:0000313" key="11">
    <source>
        <dbReference type="Proteomes" id="UP000275408"/>
    </source>
</evidence>
<gene>
    <name evidence="10" type="ORF">pdam_00008764</name>
</gene>
<proteinExistence type="inferred from homology"/>
<evidence type="ECO:0000256" key="2">
    <source>
        <dbReference type="ARBA" id="ARBA00022475"/>
    </source>
</evidence>
<feature type="domain" description="G-protein coupled receptors family 1 profile" evidence="9">
    <location>
        <begin position="357"/>
        <end position="624"/>
    </location>
</feature>
<keyword evidence="7" id="KW-0297">G-protein coupled receptor</keyword>
<feature type="transmembrane region" description="Helical" evidence="8">
    <location>
        <begin position="228"/>
        <end position="250"/>
    </location>
</feature>
<reference evidence="10 11" key="1">
    <citation type="journal article" date="2018" name="Sci. Rep.">
        <title>Comparative analysis of the Pocillopora damicornis genome highlights role of immune system in coral evolution.</title>
        <authorList>
            <person name="Cunning R."/>
            <person name="Bay R.A."/>
            <person name="Gillette P."/>
            <person name="Baker A.C."/>
            <person name="Traylor-Knowles N."/>
        </authorList>
    </citation>
    <scope>NUCLEOTIDE SEQUENCE [LARGE SCALE GENOMIC DNA]</scope>
    <source>
        <strain evidence="10">RSMAS</strain>
        <tissue evidence="10">Whole animal</tissue>
    </source>
</reference>
<keyword evidence="4 8" id="KW-1133">Transmembrane helix</keyword>
<evidence type="ECO:0000256" key="6">
    <source>
        <dbReference type="ARBA" id="ARBA00023170"/>
    </source>
</evidence>
<feature type="transmembrane region" description="Helical" evidence="8">
    <location>
        <begin position="6"/>
        <end position="33"/>
    </location>
</feature>
<dbReference type="InterPro" id="IPR017452">
    <property type="entry name" value="GPCR_Rhodpsn_7TM"/>
</dbReference>
<dbReference type="PANTHER" id="PTHR24241">
    <property type="entry name" value="NEUROPEPTIDE RECEPTOR-RELATED G-PROTEIN COUPLED RECEPTOR"/>
    <property type="match status" value="1"/>
</dbReference>
<keyword evidence="5 8" id="KW-0472">Membrane</keyword>
<organism evidence="10 11">
    <name type="scientific">Pocillopora damicornis</name>
    <name type="common">Cauliflower coral</name>
    <name type="synonym">Millepora damicornis</name>
    <dbReference type="NCBI Taxonomy" id="46731"/>
    <lineage>
        <taxon>Eukaryota</taxon>
        <taxon>Metazoa</taxon>
        <taxon>Cnidaria</taxon>
        <taxon>Anthozoa</taxon>
        <taxon>Hexacorallia</taxon>
        <taxon>Scleractinia</taxon>
        <taxon>Astrocoeniina</taxon>
        <taxon>Pocilloporidae</taxon>
        <taxon>Pocillopora</taxon>
    </lineage>
</organism>
<evidence type="ECO:0000256" key="5">
    <source>
        <dbReference type="ARBA" id="ARBA00023136"/>
    </source>
</evidence>
<feature type="transmembrane region" description="Helical" evidence="8">
    <location>
        <begin position="190"/>
        <end position="208"/>
    </location>
</feature>
<name>A0A3M6UA27_POCDA</name>
<dbReference type="GO" id="GO:0005886">
    <property type="term" value="C:plasma membrane"/>
    <property type="evidence" value="ECO:0007669"/>
    <property type="project" value="UniProtKB-SubCell"/>
</dbReference>
<dbReference type="CDD" id="cd00637">
    <property type="entry name" value="7tm_classA_rhodopsin-like"/>
    <property type="match status" value="2"/>
</dbReference>
<dbReference type="SMART" id="SM01381">
    <property type="entry name" value="7TM_GPCR_Srsx"/>
    <property type="match status" value="1"/>
</dbReference>
<evidence type="ECO:0000256" key="4">
    <source>
        <dbReference type="ARBA" id="ARBA00022989"/>
    </source>
</evidence>
<dbReference type="OrthoDB" id="10015560at2759"/>
<dbReference type="GO" id="GO:0032870">
    <property type="term" value="P:cellular response to hormone stimulus"/>
    <property type="evidence" value="ECO:0007669"/>
    <property type="project" value="TreeGrafter"/>
</dbReference>
<comment type="similarity">
    <text evidence="7">Belongs to the G-protein coupled receptor 1 family.</text>
</comment>
<feature type="transmembrane region" description="Helical" evidence="8">
    <location>
        <begin position="377"/>
        <end position="403"/>
    </location>
</feature>
<keyword evidence="3 7" id="KW-0812">Transmembrane</keyword>
<evidence type="ECO:0000259" key="9">
    <source>
        <dbReference type="PROSITE" id="PS50262"/>
    </source>
</evidence>
<dbReference type="Proteomes" id="UP000275408">
    <property type="component" value="Unassembled WGS sequence"/>
</dbReference>
<evidence type="ECO:0000256" key="7">
    <source>
        <dbReference type="RuleBase" id="RU000688"/>
    </source>
</evidence>
<keyword evidence="6 7" id="KW-0675">Receptor</keyword>
<dbReference type="SUPFAM" id="SSF81321">
    <property type="entry name" value="Family A G protein-coupled receptor-like"/>
    <property type="match status" value="2"/>
</dbReference>
<evidence type="ECO:0000256" key="3">
    <source>
        <dbReference type="ARBA" id="ARBA00022692"/>
    </source>
</evidence>
<feature type="transmembrane region" description="Helical" evidence="8">
    <location>
        <begin position="149"/>
        <end position="170"/>
    </location>
</feature>
<dbReference type="AlphaFoldDB" id="A0A3M6UA27"/>
<dbReference type="GO" id="GO:0042277">
    <property type="term" value="F:peptide binding"/>
    <property type="evidence" value="ECO:0007669"/>
    <property type="project" value="TreeGrafter"/>
</dbReference>
<dbReference type="GO" id="GO:0004930">
    <property type="term" value="F:G protein-coupled receptor activity"/>
    <property type="evidence" value="ECO:0007669"/>
    <property type="project" value="UniProtKB-KW"/>
</dbReference>
<feature type="transmembrane region" description="Helical" evidence="8">
    <location>
        <begin position="281"/>
        <end position="298"/>
    </location>
</feature>
<feature type="transmembrane region" description="Helical" evidence="8">
    <location>
        <begin position="569"/>
        <end position="587"/>
    </location>
</feature>
<feature type="transmembrane region" description="Helical" evidence="8">
    <location>
        <begin position="310"/>
        <end position="334"/>
    </location>
</feature>
<dbReference type="PROSITE" id="PS00237">
    <property type="entry name" value="G_PROTEIN_RECEP_F1_1"/>
    <property type="match status" value="1"/>
</dbReference>
<feature type="transmembrane region" description="Helical" evidence="8">
    <location>
        <begin position="101"/>
        <end position="119"/>
    </location>
</feature>
<feature type="domain" description="G-protein coupled receptors family 1 profile" evidence="9">
    <location>
        <begin position="75"/>
        <end position="362"/>
    </location>
</feature>
<dbReference type="InterPro" id="IPR000276">
    <property type="entry name" value="GPCR_Rhodpsn"/>
</dbReference>
<feature type="transmembrane region" description="Helical" evidence="8">
    <location>
        <begin position="520"/>
        <end position="548"/>
    </location>
</feature>
<evidence type="ECO:0000256" key="8">
    <source>
        <dbReference type="SAM" id="Phobius"/>
    </source>
</evidence>
<comment type="subcellular location">
    <subcellularLocation>
        <location evidence="1">Cell membrane</location>
        <topology evidence="1">Multi-pass membrane protein</topology>
    </subcellularLocation>
</comment>
<evidence type="ECO:0000256" key="1">
    <source>
        <dbReference type="ARBA" id="ARBA00004651"/>
    </source>
</evidence>
<dbReference type="EMBL" id="RCHS01001937">
    <property type="protein sequence ID" value="RMX50542.1"/>
    <property type="molecule type" value="Genomic_DNA"/>
</dbReference>
<evidence type="ECO:0000313" key="10">
    <source>
        <dbReference type="EMBL" id="RMX50542.1"/>
    </source>
</evidence>
<dbReference type="Pfam" id="PF00001">
    <property type="entry name" value="7tm_1"/>
    <property type="match status" value="3"/>
</dbReference>
<sequence>MVVSDTANYVITTILLTLVAVDIAGNTLLCLIIKRHLQMRTFDNQKNHCVQTWPKKWMIKAYSLAWLFLVVVSVGIMIWYTRYGANPMMATHSTINNGIPINYLLVNLAISDILFATLITPKIVVSFNIVHPDGTVGSVLCKLVTGGNLAWLPGITSVVTLVAIAVERYYTALYPLDPKRKLTYRKFKVIVLSSWVFSLIFNTPKFFVRTFDDQKNHCVQTWPKRWMIKAYCLAWLFLIVVSVGIMIVLYSKVVYTLWFKPIDGNPLNYQQRGVLKVRKRVTLTVITVSVIFAICWGAESIEYVLRFLTTLNITFVHITIVDMMVLLNCLTAHLEKMPESIALTIIIVILVTADIVGNSLVCLIVKKHRDMRTPINYLLVNLAVADIMFATFLAPTVIFSLALDHPDGTTGSVLCKLVTGGNVAWIGGASSIVTLVIIAIERYYAVVHPFESQRKLTKRRLKIVSKHLNWTEPISSTIANLIIPCSWTFSLILTTPLFLVRNRKGNSCEQLWPEDWMAKAYSSVWLVLVIITLALMVALYIRVVNALWCKQDNSPTNIQKGVMKSRKRATFMVVTVSFLFGICWGTESVEFFLRAYTSLDISSLHVAIADTMVVFNSALNPFIFALMNHQFKEKIKRMFICDNPTMARIHAAENLKMIQLNKQPTNNIATQYLSHSNFP</sequence>
<feature type="transmembrane region" description="Helical" evidence="8">
    <location>
        <begin position="61"/>
        <end position="81"/>
    </location>
</feature>
<dbReference type="PROSITE" id="PS50262">
    <property type="entry name" value="G_PROTEIN_RECEP_F1_2"/>
    <property type="match status" value="2"/>
</dbReference>
<keyword evidence="7" id="KW-0807">Transducer</keyword>
<feature type="transmembrane region" description="Helical" evidence="8">
    <location>
        <begin position="607"/>
        <end position="627"/>
    </location>
</feature>